<protein>
    <submittedName>
        <fullName evidence="3">XH domain-containing protein</fullName>
    </submittedName>
</protein>
<evidence type="ECO:0000313" key="3">
    <source>
        <dbReference type="EMBL" id="KAK1354350.1"/>
    </source>
</evidence>
<proteinExistence type="predicted"/>
<evidence type="ECO:0000259" key="2">
    <source>
        <dbReference type="Pfam" id="PF03469"/>
    </source>
</evidence>
<evidence type="ECO:0000313" key="4">
    <source>
        <dbReference type="Proteomes" id="UP001237642"/>
    </source>
</evidence>
<reference evidence="3" key="2">
    <citation type="submission" date="2023-05" db="EMBL/GenBank/DDBJ databases">
        <authorList>
            <person name="Schelkunov M.I."/>
        </authorList>
    </citation>
    <scope>NUCLEOTIDE SEQUENCE</scope>
    <source>
        <strain evidence="3">Hsosn_3</strain>
        <tissue evidence="3">Leaf</tissue>
    </source>
</reference>
<comment type="caution">
    <text evidence="3">The sequence shown here is derived from an EMBL/GenBank/DDBJ whole genome shotgun (WGS) entry which is preliminary data.</text>
</comment>
<dbReference type="PANTHER" id="PTHR21596">
    <property type="entry name" value="RIBONUCLEASE P SUBUNIT P38"/>
    <property type="match status" value="1"/>
</dbReference>
<dbReference type="InterPro" id="IPR005379">
    <property type="entry name" value="FDM1-5/IDN2_XH"/>
</dbReference>
<evidence type="ECO:0000256" key="1">
    <source>
        <dbReference type="SAM" id="MobiDB-lite"/>
    </source>
</evidence>
<dbReference type="Pfam" id="PF03469">
    <property type="entry name" value="XH"/>
    <property type="match status" value="1"/>
</dbReference>
<accession>A0AAD8GSE0</accession>
<organism evidence="3 4">
    <name type="scientific">Heracleum sosnowskyi</name>
    <dbReference type="NCBI Taxonomy" id="360622"/>
    <lineage>
        <taxon>Eukaryota</taxon>
        <taxon>Viridiplantae</taxon>
        <taxon>Streptophyta</taxon>
        <taxon>Embryophyta</taxon>
        <taxon>Tracheophyta</taxon>
        <taxon>Spermatophyta</taxon>
        <taxon>Magnoliopsida</taxon>
        <taxon>eudicotyledons</taxon>
        <taxon>Gunneridae</taxon>
        <taxon>Pentapetalae</taxon>
        <taxon>asterids</taxon>
        <taxon>campanulids</taxon>
        <taxon>Apiales</taxon>
        <taxon>Apiaceae</taxon>
        <taxon>Apioideae</taxon>
        <taxon>apioid superclade</taxon>
        <taxon>Tordylieae</taxon>
        <taxon>Tordyliinae</taxon>
        <taxon>Heracleum</taxon>
    </lineage>
</organism>
<sequence length="242" mass="27097">MSQSSSSANKNGCSSALHRACLELQGAASNIVKLIDQEKNGSEAAGKEHNEYQDSIINALTVENFKLKEENGTAKSLLISNLPEYFGDEFGIEIKLIGEIDIAPFISIFTRRQSAKLSNESMITKATETCTHWQEKIKDSAWSPFKKVTIDGISKEIVDDNDVELKKLRKEMGFSVFMAVKIALEEINKHNPSGRYPVAKLWHVKENREAKLDEIMQGMLKKTTRKRKAGDDSTGQRPPHTK</sequence>
<feature type="region of interest" description="Disordered" evidence="1">
    <location>
        <begin position="220"/>
        <end position="242"/>
    </location>
</feature>
<dbReference type="AlphaFoldDB" id="A0AAD8GSE0"/>
<name>A0AAD8GSE0_9APIA</name>
<keyword evidence="4" id="KW-1185">Reference proteome</keyword>
<dbReference type="EMBL" id="JAUIZM010000011">
    <property type="protein sequence ID" value="KAK1354350.1"/>
    <property type="molecule type" value="Genomic_DNA"/>
</dbReference>
<dbReference type="InterPro" id="IPR045177">
    <property type="entry name" value="FDM1-5/IDN2"/>
</dbReference>
<dbReference type="PANTHER" id="PTHR21596:SF3">
    <property type="entry name" value="FACTOR OF DNA METHYLATION 1-RELATED"/>
    <property type="match status" value="1"/>
</dbReference>
<feature type="domain" description="Factor of DNA methylation 1-5/IDN2" evidence="2">
    <location>
        <begin position="95"/>
        <end position="227"/>
    </location>
</feature>
<reference evidence="3" key="1">
    <citation type="submission" date="2023-02" db="EMBL/GenBank/DDBJ databases">
        <title>Genome of toxic invasive species Heracleum sosnowskyi carries increased number of genes despite the absence of recent whole-genome duplications.</title>
        <authorList>
            <person name="Schelkunov M."/>
            <person name="Shtratnikova V."/>
            <person name="Makarenko M."/>
            <person name="Klepikova A."/>
            <person name="Omelchenko D."/>
            <person name="Novikova G."/>
            <person name="Obukhova E."/>
            <person name="Bogdanov V."/>
            <person name="Penin A."/>
            <person name="Logacheva M."/>
        </authorList>
    </citation>
    <scope>NUCLEOTIDE SEQUENCE</scope>
    <source>
        <strain evidence="3">Hsosn_3</strain>
        <tissue evidence="3">Leaf</tissue>
    </source>
</reference>
<dbReference type="Proteomes" id="UP001237642">
    <property type="component" value="Unassembled WGS sequence"/>
</dbReference>
<gene>
    <name evidence="3" type="ORF">POM88_047606</name>
</gene>
<dbReference type="GO" id="GO:0080188">
    <property type="term" value="P:gene silencing by siRNA-directed DNA methylation"/>
    <property type="evidence" value="ECO:0007669"/>
    <property type="project" value="InterPro"/>
</dbReference>